<evidence type="ECO:0000256" key="8">
    <source>
        <dbReference type="ARBA" id="ARBA00023175"/>
    </source>
</evidence>
<dbReference type="GO" id="GO:0007018">
    <property type="term" value="P:microtubule-based movement"/>
    <property type="evidence" value="ECO:0007669"/>
    <property type="project" value="TreeGrafter"/>
</dbReference>
<gene>
    <name evidence="11" type="ORF">FHX75_111311</name>
</gene>
<evidence type="ECO:0000259" key="10">
    <source>
        <dbReference type="Pfam" id="PF12688"/>
    </source>
</evidence>
<evidence type="ECO:0000313" key="12">
    <source>
        <dbReference type="Proteomes" id="UP000319927"/>
    </source>
</evidence>
<accession>A0A561WWB9</accession>
<evidence type="ECO:0000256" key="7">
    <source>
        <dbReference type="ARBA" id="ARBA00023054"/>
    </source>
</evidence>
<dbReference type="InterPro" id="IPR011990">
    <property type="entry name" value="TPR-like_helical_dom_sf"/>
</dbReference>
<dbReference type="Pfam" id="PF13374">
    <property type="entry name" value="TPR_10"/>
    <property type="match status" value="1"/>
</dbReference>
<dbReference type="GO" id="GO:0019894">
    <property type="term" value="F:kinesin binding"/>
    <property type="evidence" value="ECO:0007669"/>
    <property type="project" value="TreeGrafter"/>
</dbReference>
<dbReference type="GO" id="GO:0005871">
    <property type="term" value="C:kinesin complex"/>
    <property type="evidence" value="ECO:0007669"/>
    <property type="project" value="InterPro"/>
</dbReference>
<dbReference type="RefSeq" id="WP_154937130.1">
    <property type="nucleotide sequence ID" value="NZ_VIXA01000001.1"/>
</dbReference>
<comment type="subcellular location">
    <subcellularLocation>
        <location evidence="1">Cytoplasm</location>
        <location evidence="1">Cytoskeleton</location>
    </subcellularLocation>
</comment>
<proteinExistence type="inferred from homology"/>
<dbReference type="GO" id="GO:0005874">
    <property type="term" value="C:microtubule"/>
    <property type="evidence" value="ECO:0007669"/>
    <property type="project" value="UniProtKB-KW"/>
</dbReference>
<keyword evidence="7" id="KW-0175">Coiled coil</keyword>
<keyword evidence="9" id="KW-0206">Cytoskeleton</keyword>
<dbReference type="InterPro" id="IPR019734">
    <property type="entry name" value="TPR_rpt"/>
</dbReference>
<dbReference type="SMART" id="SM00028">
    <property type="entry name" value="TPR"/>
    <property type="match status" value="8"/>
</dbReference>
<dbReference type="Gene3D" id="1.25.40.10">
    <property type="entry name" value="Tetratricopeptide repeat domain"/>
    <property type="match status" value="4"/>
</dbReference>
<dbReference type="PANTHER" id="PTHR45783">
    <property type="entry name" value="KINESIN LIGHT CHAIN"/>
    <property type="match status" value="1"/>
</dbReference>
<keyword evidence="6" id="KW-0802">TPR repeat</keyword>
<keyword evidence="8" id="KW-0505">Motor protein</keyword>
<dbReference type="Gene3D" id="3.40.50.300">
    <property type="entry name" value="P-loop containing nucleotide triphosphate hydrolases"/>
    <property type="match status" value="1"/>
</dbReference>
<reference evidence="11 12" key="1">
    <citation type="submission" date="2019-06" db="EMBL/GenBank/DDBJ databases">
        <title>Sequencing the genomes of 1000 actinobacteria strains.</title>
        <authorList>
            <person name="Klenk H.-P."/>
        </authorList>
    </citation>
    <scope>NUCLEOTIDE SEQUENCE [LARGE SCALE GENOMIC DNA]</scope>
    <source>
        <strain evidence="11 12">DSM 102131</strain>
    </source>
</reference>
<evidence type="ECO:0000256" key="2">
    <source>
        <dbReference type="ARBA" id="ARBA00009622"/>
    </source>
</evidence>
<dbReference type="InterPro" id="IPR002151">
    <property type="entry name" value="Kinesin_light"/>
</dbReference>
<dbReference type="InterPro" id="IPR041656">
    <property type="entry name" value="TPR_5"/>
</dbReference>
<keyword evidence="5" id="KW-0677">Repeat</keyword>
<dbReference type="Proteomes" id="UP000319927">
    <property type="component" value="Unassembled WGS sequence"/>
</dbReference>
<evidence type="ECO:0000256" key="9">
    <source>
        <dbReference type="ARBA" id="ARBA00023212"/>
    </source>
</evidence>
<organism evidence="11 12">
    <name type="scientific">Micromonospora palomenae</name>
    <dbReference type="NCBI Taxonomy" id="1461247"/>
    <lineage>
        <taxon>Bacteria</taxon>
        <taxon>Bacillati</taxon>
        <taxon>Actinomycetota</taxon>
        <taxon>Actinomycetes</taxon>
        <taxon>Micromonosporales</taxon>
        <taxon>Micromonosporaceae</taxon>
        <taxon>Micromonospora</taxon>
    </lineage>
</organism>
<dbReference type="GO" id="GO:0005737">
    <property type="term" value="C:cytoplasm"/>
    <property type="evidence" value="ECO:0007669"/>
    <property type="project" value="TreeGrafter"/>
</dbReference>
<sequence>MTRFSDNASAGGRSIAAHAISGVVFTGDLSSVVSSRQLPLPAPADVEIPYGLSNLPQSAARLFVGRYDAMRELTDALRGEPGSTVAIHSVRGLDGVGKSELALQYALRSQDRYRVTWWISARSAESVELGLATLAQHLTLGSVSGRATSEAAGWAVAWLRSHGGWLLILDDVQHPEDIGLLQGLLSSSGDLLITSRRGDLGVADRTLELDVLRPVDSRDLLRHSADQSGSDDVDELAAALGHLPLALNQAAAYLAGTGVSVAAYLRQLRSLPLRVEAGPAAFTPALSITLDTVRSQEPFALEVLGLLACLAPENLPRLVVYGYGDDLDRVDRALDVLAFFSLLTIDAEFVRVHPAVHAVIRDLVREGAMFPASWNEWVTQAVRLLRRIVPFGDPREELASWQRWKQLIPHVVAVTDSWPPNAGITSDLSVLLRRAALFAATQGWYRQATALARKSLKTIATDAEVADDVADLASYLRSLGRHDELAELLRKTPSVSVDPPVQDRTDVLASSVPIGEPDHVFGRSDVAAELSDRADTLQELGHNDEVLSLRQRALAITEEILGFDHPDVAKRLSALGATLRELGRASDALPLLQRALVITEMAFGPDHPQVAARLNDLASALTDLGRVAEALPLQQRALVIAEEAFTDDHPAIADALANIAAILTDLGRPAEAIPLQSRAVAILEGALGPTHPDLAAALNNLATVLRATGRIDEALPLQQRALALTAGALGPDHPQVASRLSNLASSLRALGRIDEAISLQERALAITERTLGADHPDMAVRLGNLAIMLLDAGQVEKSLAYQQRALDITERALGPDHPGVATRLGGLSAALAAQGRHAEALRPLRRALGIIESSLGPDHPEVAVALTDLAGTLNALGRDVEATPLQQRALEIAEAQLGPNHPYVATLSENLATTLIHCGRLDEGLRLRQRVLAITEATLGPNHLEVALALHRLGMTLSALGRLEEGMAADARANGILERGEARHAGGSGARGDG</sequence>
<evidence type="ECO:0000256" key="5">
    <source>
        <dbReference type="ARBA" id="ARBA00022737"/>
    </source>
</evidence>
<keyword evidence="4" id="KW-0493">Microtubule</keyword>
<keyword evidence="12" id="KW-1185">Reference proteome</keyword>
<evidence type="ECO:0000256" key="4">
    <source>
        <dbReference type="ARBA" id="ARBA00022701"/>
    </source>
</evidence>
<feature type="domain" description="Tetratrico peptide repeat group 5" evidence="10">
    <location>
        <begin position="434"/>
        <end position="491"/>
    </location>
</feature>
<evidence type="ECO:0000256" key="3">
    <source>
        <dbReference type="ARBA" id="ARBA00022490"/>
    </source>
</evidence>
<keyword evidence="3" id="KW-0963">Cytoplasm</keyword>
<evidence type="ECO:0000256" key="1">
    <source>
        <dbReference type="ARBA" id="ARBA00004245"/>
    </source>
</evidence>
<protein>
    <submittedName>
        <fullName evidence="11">Tetratricopeptide (TPR) repeat protein</fullName>
    </submittedName>
</protein>
<dbReference type="SUPFAM" id="SSF52540">
    <property type="entry name" value="P-loop containing nucleoside triphosphate hydrolases"/>
    <property type="match status" value="1"/>
</dbReference>
<dbReference type="Pfam" id="PF12688">
    <property type="entry name" value="TPR_5"/>
    <property type="match status" value="1"/>
</dbReference>
<dbReference type="OrthoDB" id="580767at2"/>
<dbReference type="AlphaFoldDB" id="A0A561WWB9"/>
<name>A0A561WWB9_9ACTN</name>
<dbReference type="Pfam" id="PF13424">
    <property type="entry name" value="TPR_12"/>
    <property type="match status" value="5"/>
</dbReference>
<comment type="caution">
    <text evidence="11">The sequence shown here is derived from an EMBL/GenBank/DDBJ whole genome shotgun (WGS) entry which is preliminary data.</text>
</comment>
<dbReference type="SUPFAM" id="SSF48452">
    <property type="entry name" value="TPR-like"/>
    <property type="match status" value="4"/>
</dbReference>
<dbReference type="EMBL" id="VIXA01000001">
    <property type="protein sequence ID" value="TWG28160.1"/>
    <property type="molecule type" value="Genomic_DNA"/>
</dbReference>
<comment type="similarity">
    <text evidence="2">Belongs to the kinesin light chain family.</text>
</comment>
<dbReference type="InterPro" id="IPR027417">
    <property type="entry name" value="P-loop_NTPase"/>
</dbReference>
<evidence type="ECO:0000313" key="11">
    <source>
        <dbReference type="EMBL" id="TWG28160.1"/>
    </source>
</evidence>
<dbReference type="PANTHER" id="PTHR45783:SF3">
    <property type="entry name" value="KINESIN LIGHT CHAIN"/>
    <property type="match status" value="1"/>
</dbReference>
<evidence type="ECO:0000256" key="6">
    <source>
        <dbReference type="ARBA" id="ARBA00022803"/>
    </source>
</evidence>